<accession>Q10XA2</accession>
<dbReference type="InterPro" id="IPR029024">
    <property type="entry name" value="TerB-like"/>
</dbReference>
<dbReference type="eggNOG" id="COG3793">
    <property type="taxonomic scope" value="Bacteria"/>
</dbReference>
<dbReference type="SUPFAM" id="SSF158682">
    <property type="entry name" value="TerB-like"/>
    <property type="match status" value="1"/>
</dbReference>
<evidence type="ECO:0000256" key="1">
    <source>
        <dbReference type="SAM" id="Coils"/>
    </source>
</evidence>
<dbReference type="EMBL" id="CP000393">
    <property type="protein sequence ID" value="ABG53122.1"/>
    <property type="molecule type" value="Genomic_DNA"/>
</dbReference>
<dbReference type="Pfam" id="PF06967">
    <property type="entry name" value="Mo-nitro_C"/>
    <property type="match status" value="1"/>
</dbReference>
<protein>
    <submittedName>
        <fullName evidence="3">Mo-dependent nitrogenase-like</fullName>
    </submittedName>
</protein>
<dbReference type="OrthoDB" id="516441at2"/>
<dbReference type="KEGG" id="ter:Tery_4114"/>
<organism evidence="3">
    <name type="scientific">Trichodesmium erythraeum (strain IMS101)</name>
    <dbReference type="NCBI Taxonomy" id="203124"/>
    <lineage>
        <taxon>Bacteria</taxon>
        <taxon>Bacillati</taxon>
        <taxon>Cyanobacteriota</taxon>
        <taxon>Cyanophyceae</taxon>
        <taxon>Oscillatoriophycideae</taxon>
        <taxon>Oscillatoriales</taxon>
        <taxon>Microcoleaceae</taxon>
        <taxon>Trichodesmium</taxon>
    </lineage>
</organism>
<proteinExistence type="predicted"/>
<dbReference type="CDD" id="cd07177">
    <property type="entry name" value="terB_like"/>
    <property type="match status" value="1"/>
</dbReference>
<name>Q10XA2_TRIEI</name>
<feature type="coiled-coil region" evidence="1">
    <location>
        <begin position="104"/>
        <end position="134"/>
    </location>
</feature>
<evidence type="ECO:0000259" key="2">
    <source>
        <dbReference type="Pfam" id="PF06967"/>
    </source>
</evidence>
<dbReference type="STRING" id="203124.Tery_4114"/>
<dbReference type="HOGENOM" id="CLU_096128_0_0_3"/>
<reference evidence="3" key="1">
    <citation type="submission" date="2006-06" db="EMBL/GenBank/DDBJ databases">
        <title>Complete sequence of Trichodesmium erythraeum IMS101.</title>
        <authorList>
            <consortium name="US DOE Joint Genome Institute"/>
            <person name="Copeland A."/>
            <person name="Lucas S."/>
            <person name="Lapidus A."/>
            <person name="Barry K."/>
            <person name="Detter J.C."/>
            <person name="Glavina del Rio T."/>
            <person name="Hammon N."/>
            <person name="Israni S."/>
            <person name="Dalin E."/>
            <person name="Tice H."/>
            <person name="Pitluck S."/>
            <person name="Kiss H."/>
            <person name="Munk A.C."/>
            <person name="Brettin T."/>
            <person name="Bruce D."/>
            <person name="Han C."/>
            <person name="Tapia R."/>
            <person name="Gilna P."/>
            <person name="Schmutz J."/>
            <person name="Larimer F."/>
            <person name="Land M."/>
            <person name="Hauser L."/>
            <person name="Kyrpides N."/>
            <person name="Kim E."/>
            <person name="Richardson P."/>
        </authorList>
    </citation>
    <scope>NUCLEOTIDE SEQUENCE [LARGE SCALE GENOMIC DNA]</scope>
    <source>
        <strain evidence="3">IMS101</strain>
    </source>
</reference>
<sequence length="241" mass="27571">MTNILKSRLNKEQTTAWLRGLMTIAYADGKLDATEKDLFDHFSHDEFASEIEISELQTISPDELAKIFRYDSSIAENFMRTAVMVALADGVYSSIEDEVLHKYCEALGLKVKALEALRKNLEQAKEEAENYDLKGWLEGTEDTNNSVIAHDPEHDRTILAPIKDWLDNWEINDSKVAHMVCKMIPSECPFERDVVIFGKKVAHIPAMCKLNPVYDQLVGLRFRALSYLADECKEDISKYYQ</sequence>
<evidence type="ECO:0000313" key="3">
    <source>
        <dbReference type="EMBL" id="ABG53122.1"/>
    </source>
</evidence>
<feature type="domain" description="Mo-dependent nitrogenase C-terminal" evidence="2">
    <location>
        <begin position="158"/>
        <end position="239"/>
    </location>
</feature>
<dbReference type="AlphaFoldDB" id="Q10XA2"/>
<dbReference type="RefSeq" id="WP_011613452.1">
    <property type="nucleotide sequence ID" value="NC_008312.1"/>
</dbReference>
<dbReference type="InterPro" id="IPR009717">
    <property type="entry name" value="Mo-dep_Nase_C"/>
</dbReference>
<gene>
    <name evidence="3" type="ordered locus">Tery_4114</name>
</gene>
<dbReference type="Gene3D" id="1.10.3680.10">
    <property type="entry name" value="TerB-like"/>
    <property type="match status" value="1"/>
</dbReference>
<keyword evidence="1" id="KW-0175">Coiled coil</keyword>